<keyword evidence="4" id="KW-0862">Zinc</keyword>
<dbReference type="AlphaFoldDB" id="A0A7R9Q9S0"/>
<dbReference type="Gene3D" id="3.30.160.60">
    <property type="entry name" value="Classic Zinc Finger"/>
    <property type="match status" value="3"/>
</dbReference>
<feature type="domain" description="C2H2-type" evidence="6">
    <location>
        <begin position="434"/>
        <end position="465"/>
    </location>
</feature>
<keyword evidence="3 5" id="KW-0863">Zinc-finger</keyword>
<evidence type="ECO:0000256" key="3">
    <source>
        <dbReference type="ARBA" id="ARBA00022771"/>
    </source>
</evidence>
<dbReference type="SMART" id="SM00355">
    <property type="entry name" value="ZnF_C2H2"/>
    <property type="match status" value="6"/>
</dbReference>
<feature type="domain" description="C2H2-type" evidence="6">
    <location>
        <begin position="511"/>
        <end position="541"/>
    </location>
</feature>
<dbReference type="Pfam" id="PF00096">
    <property type="entry name" value="zf-C2H2"/>
    <property type="match status" value="1"/>
</dbReference>
<evidence type="ECO:0000313" key="7">
    <source>
        <dbReference type="EMBL" id="CAD7636241.1"/>
    </source>
</evidence>
<evidence type="ECO:0000256" key="2">
    <source>
        <dbReference type="ARBA" id="ARBA00022737"/>
    </source>
</evidence>
<dbReference type="InterPro" id="IPR013087">
    <property type="entry name" value="Znf_C2H2_type"/>
</dbReference>
<dbReference type="EMBL" id="CAJPIZ010018570">
    <property type="protein sequence ID" value="CAG2116584.1"/>
    <property type="molecule type" value="Genomic_DNA"/>
</dbReference>
<reference evidence="7" key="1">
    <citation type="submission" date="2020-11" db="EMBL/GenBank/DDBJ databases">
        <authorList>
            <person name="Tran Van P."/>
        </authorList>
    </citation>
    <scope>NUCLEOTIDE SEQUENCE</scope>
</reference>
<protein>
    <recommendedName>
        <fullName evidence="6">C2H2-type domain-containing protein</fullName>
    </recommendedName>
</protein>
<proteinExistence type="predicted"/>
<name>A0A7R9Q9S0_9ACAR</name>
<sequence>DNGLEVLPPIGDDGTQAADNQLKAKQEIIDILDDSDSEDTAATPVTHSLPTKAVTPMVPTANVHHYGTAAVTANQTVDIWLQNSLITQPLNKPTRVNENSTKTCDETTQVIINAKTPPMGQLCSTGSAQLIQPAIIAGQTRDQLVAISETDSMDNTIESYVIFIGENSESIEPMFADTSVDNTTTLTDTTDDTDTTEDTEIIMHSNTTLNGDTDSDRTTEEWPQDITNVTQEDNSDANHCRIYRQTFATRNDFQTHTSLVHNKLQANCVCGDCGQAFHSYSLLTTHRYIGHTIAKTSQNITTTDPSAAKATAYRCHKCDKSFASKRGLQTHDGIVHALKPKITSDDNWMAGDHNYSRIIVNGGGDRPALDTQLTSDSNDVSDSQDRTKLSINRQTIDGSAAIDWAVGASGNQYRNEHFVDKPVTAAHPASQKPYPCSRAHCFKIFQSDQSLQQHIQTAHHSSEPPLDLPLHMCPHEGCAKKYDFVDCLTLHIRKVHSQSVVVAPAVDRKPYPCRHRGCGRAFSSQLCLNGHIKSAHFTKGSTL</sequence>
<evidence type="ECO:0000313" key="8">
    <source>
        <dbReference type="Proteomes" id="UP000759131"/>
    </source>
</evidence>
<evidence type="ECO:0000256" key="1">
    <source>
        <dbReference type="ARBA" id="ARBA00022723"/>
    </source>
</evidence>
<accession>A0A7R9Q9S0</accession>
<dbReference type="OrthoDB" id="654211at2759"/>
<evidence type="ECO:0000256" key="4">
    <source>
        <dbReference type="ARBA" id="ARBA00022833"/>
    </source>
</evidence>
<feature type="domain" description="C2H2-type" evidence="6">
    <location>
        <begin position="268"/>
        <end position="296"/>
    </location>
</feature>
<evidence type="ECO:0000259" key="6">
    <source>
        <dbReference type="PROSITE" id="PS50157"/>
    </source>
</evidence>
<dbReference type="PROSITE" id="PS50157">
    <property type="entry name" value="ZINC_FINGER_C2H2_2"/>
    <property type="match status" value="4"/>
</dbReference>
<dbReference type="EMBL" id="OC873145">
    <property type="protein sequence ID" value="CAD7636241.1"/>
    <property type="molecule type" value="Genomic_DNA"/>
</dbReference>
<feature type="domain" description="C2H2-type" evidence="6">
    <location>
        <begin position="313"/>
        <end position="341"/>
    </location>
</feature>
<organism evidence="7">
    <name type="scientific">Medioppia subpectinata</name>
    <dbReference type="NCBI Taxonomy" id="1979941"/>
    <lineage>
        <taxon>Eukaryota</taxon>
        <taxon>Metazoa</taxon>
        <taxon>Ecdysozoa</taxon>
        <taxon>Arthropoda</taxon>
        <taxon>Chelicerata</taxon>
        <taxon>Arachnida</taxon>
        <taxon>Acari</taxon>
        <taxon>Acariformes</taxon>
        <taxon>Sarcoptiformes</taxon>
        <taxon>Oribatida</taxon>
        <taxon>Brachypylina</taxon>
        <taxon>Oppioidea</taxon>
        <taxon>Oppiidae</taxon>
        <taxon>Medioppia</taxon>
    </lineage>
</organism>
<dbReference type="PANTHER" id="PTHR24409">
    <property type="entry name" value="ZINC FINGER PROTEIN 142"/>
    <property type="match status" value="1"/>
</dbReference>
<keyword evidence="8" id="KW-1185">Reference proteome</keyword>
<keyword evidence="2" id="KW-0677">Repeat</keyword>
<feature type="non-terminal residue" evidence="7">
    <location>
        <position position="1"/>
    </location>
</feature>
<gene>
    <name evidence="7" type="ORF">OSB1V03_LOCUS16543</name>
</gene>
<dbReference type="GO" id="GO:0008270">
    <property type="term" value="F:zinc ion binding"/>
    <property type="evidence" value="ECO:0007669"/>
    <property type="project" value="UniProtKB-KW"/>
</dbReference>
<dbReference type="Proteomes" id="UP000759131">
    <property type="component" value="Unassembled WGS sequence"/>
</dbReference>
<evidence type="ECO:0000256" key="5">
    <source>
        <dbReference type="PROSITE-ProRule" id="PRU00042"/>
    </source>
</evidence>
<dbReference type="PROSITE" id="PS00028">
    <property type="entry name" value="ZINC_FINGER_C2H2_1"/>
    <property type="match status" value="5"/>
</dbReference>
<keyword evidence="1" id="KW-0479">Metal-binding</keyword>